<dbReference type="EC" id="3.6.5.-" evidence="6"/>
<dbReference type="InterPro" id="IPR036726">
    <property type="entry name" value="GTP1_OBG_dom_sf"/>
</dbReference>
<dbReference type="GO" id="GO:0005525">
    <property type="term" value="F:GTP binding"/>
    <property type="evidence" value="ECO:0007669"/>
    <property type="project" value="UniProtKB-KW"/>
</dbReference>
<dbReference type="CDD" id="cd01898">
    <property type="entry name" value="Obg"/>
    <property type="match status" value="1"/>
</dbReference>
<dbReference type="Pfam" id="PF01018">
    <property type="entry name" value="GTP1_OBG"/>
    <property type="match status" value="1"/>
</dbReference>
<dbReference type="PROSITE" id="PS00905">
    <property type="entry name" value="GTP1_OBG"/>
    <property type="match status" value="1"/>
</dbReference>
<dbReference type="PROSITE" id="PS51710">
    <property type="entry name" value="G_OBG"/>
    <property type="match status" value="1"/>
</dbReference>
<dbReference type="NCBIfam" id="TIGR02729">
    <property type="entry name" value="Obg_CgtA"/>
    <property type="match status" value="1"/>
</dbReference>
<dbReference type="InterPro" id="IPR006169">
    <property type="entry name" value="GTP1_OBG_dom"/>
</dbReference>
<dbReference type="InterPro" id="IPR014100">
    <property type="entry name" value="GTP-bd_Obg/CgtA"/>
</dbReference>
<keyword evidence="3" id="KW-0342">GTP-binding</keyword>
<comment type="caution">
    <text evidence="6">The sequence shown here is derived from an EMBL/GenBank/DDBJ whole genome shotgun (WGS) entry which is preliminary data.</text>
</comment>
<keyword evidence="6" id="KW-0378">Hydrolase</keyword>
<dbReference type="SUPFAM" id="SSF82051">
    <property type="entry name" value="Obg GTP-binding protein N-terminal domain"/>
    <property type="match status" value="1"/>
</dbReference>
<dbReference type="EMBL" id="VSSQ01000017">
    <property type="protein sequence ID" value="MPL62216.1"/>
    <property type="molecule type" value="Genomic_DNA"/>
</dbReference>
<evidence type="ECO:0000256" key="3">
    <source>
        <dbReference type="ARBA" id="ARBA00023134"/>
    </source>
</evidence>
<organism evidence="6">
    <name type="scientific">bioreactor metagenome</name>
    <dbReference type="NCBI Taxonomy" id="1076179"/>
    <lineage>
        <taxon>unclassified sequences</taxon>
        <taxon>metagenomes</taxon>
        <taxon>ecological metagenomes</taxon>
    </lineage>
</organism>
<dbReference type="NCBIfam" id="NF008956">
    <property type="entry name" value="PRK12299.1"/>
    <property type="match status" value="1"/>
</dbReference>
<evidence type="ECO:0000256" key="2">
    <source>
        <dbReference type="ARBA" id="ARBA00022741"/>
    </source>
</evidence>
<feature type="domain" description="Obg" evidence="5">
    <location>
        <begin position="1"/>
        <end position="157"/>
    </location>
</feature>
<dbReference type="FunFam" id="2.70.210.12:FF:000001">
    <property type="entry name" value="GTPase Obg"/>
    <property type="match status" value="1"/>
</dbReference>
<dbReference type="InterPro" id="IPR006073">
    <property type="entry name" value="GTP-bd"/>
</dbReference>
<feature type="domain" description="OBG-type G" evidence="4">
    <location>
        <begin position="158"/>
        <end position="348"/>
    </location>
</feature>
<keyword evidence="2" id="KW-0547">Nucleotide-binding</keyword>
<dbReference type="Gene3D" id="3.40.50.300">
    <property type="entry name" value="P-loop containing nucleotide triphosphate hydrolases"/>
    <property type="match status" value="1"/>
</dbReference>
<accession>A0A644T5K1</accession>
<sequence>MLIDHIVINVKAGNGGDGVVRWRREKGIPYGGPAGGDGGKGGDVYLRVVQDIQALDDYKNKKEWSAENGEAGKKRSMHGHGAEDLYLRIPAGSLVYNKTYDIKYECDKVGEEILILRGGKGGLGNENFKTSTNQAPEQFTKGERGEDAVLEIELKLIADAGFIGLPNAGKSSILNILTNSKAKIGNYAFTTLEPNLGAYQKFILADIPGLIEGASEGKGLGYKFLKHISRTRILFHLVSVENEDVKLAYKTIREELKNYDNKNKEDNLLSTKDNELAKKKEIIILSKIDELKDNPAFASSSEAQKELAKKVSDLAKASKQKKEDIILLSLFDDESVKEFEKKLFNILSTN</sequence>
<dbReference type="PRINTS" id="PR00326">
    <property type="entry name" value="GTP1OBG"/>
</dbReference>
<name>A0A644T5K1_9ZZZZ</name>
<dbReference type="Pfam" id="PF01926">
    <property type="entry name" value="MMR_HSR1"/>
    <property type="match status" value="1"/>
</dbReference>
<dbReference type="InterPro" id="IPR045086">
    <property type="entry name" value="OBG_GTPase"/>
</dbReference>
<gene>
    <name evidence="6" type="primary">obg_6</name>
    <name evidence="6" type="ORF">SDC9_07821</name>
</gene>
<dbReference type="PIRSF" id="PIRSF002401">
    <property type="entry name" value="GTP_bd_Obg/CgtA"/>
    <property type="match status" value="1"/>
</dbReference>
<dbReference type="PANTHER" id="PTHR11702">
    <property type="entry name" value="DEVELOPMENTALLY REGULATED GTP-BINDING PROTEIN-RELATED"/>
    <property type="match status" value="1"/>
</dbReference>
<proteinExistence type="inferred from homology"/>
<dbReference type="InterPro" id="IPR006074">
    <property type="entry name" value="GTP1-OBG_CS"/>
</dbReference>
<dbReference type="InterPro" id="IPR031167">
    <property type="entry name" value="G_OBG"/>
</dbReference>
<dbReference type="GO" id="GO:0003924">
    <property type="term" value="F:GTPase activity"/>
    <property type="evidence" value="ECO:0007669"/>
    <property type="project" value="InterPro"/>
</dbReference>
<evidence type="ECO:0000313" key="6">
    <source>
        <dbReference type="EMBL" id="MPL62216.1"/>
    </source>
</evidence>
<dbReference type="PROSITE" id="PS51883">
    <property type="entry name" value="OBG"/>
    <property type="match status" value="1"/>
</dbReference>
<reference evidence="6" key="1">
    <citation type="submission" date="2019-08" db="EMBL/GenBank/DDBJ databases">
        <authorList>
            <person name="Kucharzyk K."/>
            <person name="Murdoch R.W."/>
            <person name="Higgins S."/>
            <person name="Loffler F."/>
        </authorList>
    </citation>
    <scope>NUCLEOTIDE SEQUENCE</scope>
</reference>
<dbReference type="HAMAP" id="MF_01454">
    <property type="entry name" value="GTPase_Obg"/>
    <property type="match status" value="1"/>
</dbReference>
<comment type="similarity">
    <text evidence="1">Belongs to the TRAFAC class OBG-HflX-like GTPase superfamily. OBG GTPase family.</text>
</comment>
<dbReference type="Gene3D" id="2.70.210.12">
    <property type="entry name" value="GTP1/OBG domain"/>
    <property type="match status" value="1"/>
</dbReference>
<evidence type="ECO:0000259" key="4">
    <source>
        <dbReference type="PROSITE" id="PS51710"/>
    </source>
</evidence>
<dbReference type="InterPro" id="IPR027417">
    <property type="entry name" value="P-loop_NTPase"/>
</dbReference>
<evidence type="ECO:0000256" key="1">
    <source>
        <dbReference type="ARBA" id="ARBA00007699"/>
    </source>
</evidence>
<protein>
    <submittedName>
        <fullName evidence="6">GTPase Obg</fullName>
        <ecNumber evidence="6">3.6.5.-</ecNumber>
    </submittedName>
</protein>
<dbReference type="SUPFAM" id="SSF52540">
    <property type="entry name" value="P-loop containing nucleoside triphosphate hydrolases"/>
    <property type="match status" value="1"/>
</dbReference>
<dbReference type="PANTHER" id="PTHR11702:SF31">
    <property type="entry name" value="MITOCHONDRIAL RIBOSOME-ASSOCIATED GTPASE 2"/>
    <property type="match status" value="1"/>
</dbReference>
<evidence type="ECO:0000259" key="5">
    <source>
        <dbReference type="PROSITE" id="PS51883"/>
    </source>
</evidence>
<dbReference type="GO" id="GO:0000287">
    <property type="term" value="F:magnesium ion binding"/>
    <property type="evidence" value="ECO:0007669"/>
    <property type="project" value="InterPro"/>
</dbReference>
<dbReference type="AlphaFoldDB" id="A0A644T5K1"/>